<evidence type="ECO:0000313" key="3">
    <source>
        <dbReference type="EMBL" id="MCD2195815.1"/>
    </source>
</evidence>
<gene>
    <name evidence="3" type="ORF">LQ327_20800</name>
</gene>
<reference evidence="3 4" key="1">
    <citation type="submission" date="2021-11" db="EMBL/GenBank/DDBJ databases">
        <title>Draft genome sequence of Actinomycetospora sp. SF1 isolated from the rhizosphere soil.</title>
        <authorList>
            <person name="Duangmal K."/>
            <person name="Chantavorakit T."/>
        </authorList>
    </citation>
    <scope>NUCLEOTIDE SEQUENCE [LARGE SCALE GENOMIC DNA]</scope>
    <source>
        <strain evidence="3 4">TBRC 5722</strain>
    </source>
</reference>
<protein>
    <recommendedName>
        <fullName evidence="5">Transglycosylase SLT domain-containing protein</fullName>
    </recommendedName>
</protein>
<sequence>MSRRPLLLVLIVLAALVGACSVPPAAIDPNLTIVPHPQAPAPDDSTAHGRPPLDGYFALRPVGAFASLPDDFTAAQTVRRSTWEPRPPNNAANHQVPPPDFRPAGYPGMVNEAAVFGRISGNYTGTTDEIIQWTAAKWGLPDDLIRAEAVVESGWYQNHKDPDGKPVDQQGYGDFGDCGGSPAAAPYGPGGPSSFGIMQAKWCTLNDPTQPGYGGWPWTENSTAYALDTYGAVIRACYEGWEPWLGANYHPGDLWGCVGRWNAGAWYTPGAVNYISRVQRALNDKPWLQWS</sequence>
<accession>A0ABS8PEA0</accession>
<feature type="signal peptide" evidence="2">
    <location>
        <begin position="1"/>
        <end position="25"/>
    </location>
</feature>
<dbReference type="EMBL" id="JAJNDB010000004">
    <property type="protein sequence ID" value="MCD2195815.1"/>
    <property type="molecule type" value="Genomic_DNA"/>
</dbReference>
<proteinExistence type="predicted"/>
<evidence type="ECO:0000256" key="1">
    <source>
        <dbReference type="SAM" id="MobiDB-lite"/>
    </source>
</evidence>
<dbReference type="Proteomes" id="UP001199469">
    <property type="component" value="Unassembled WGS sequence"/>
</dbReference>
<organism evidence="3 4">
    <name type="scientific">Actinomycetospora endophytica</name>
    <dbReference type="NCBI Taxonomy" id="2291215"/>
    <lineage>
        <taxon>Bacteria</taxon>
        <taxon>Bacillati</taxon>
        <taxon>Actinomycetota</taxon>
        <taxon>Actinomycetes</taxon>
        <taxon>Pseudonocardiales</taxon>
        <taxon>Pseudonocardiaceae</taxon>
        <taxon>Actinomycetospora</taxon>
    </lineage>
</organism>
<feature type="region of interest" description="Disordered" evidence="1">
    <location>
        <begin position="80"/>
        <end position="99"/>
    </location>
</feature>
<dbReference type="SUPFAM" id="SSF53955">
    <property type="entry name" value="Lysozyme-like"/>
    <property type="match status" value="1"/>
</dbReference>
<name>A0ABS8PEA0_9PSEU</name>
<dbReference type="PROSITE" id="PS51257">
    <property type="entry name" value="PROKAR_LIPOPROTEIN"/>
    <property type="match status" value="1"/>
</dbReference>
<dbReference type="InterPro" id="IPR023346">
    <property type="entry name" value="Lysozyme-like_dom_sf"/>
</dbReference>
<evidence type="ECO:0000313" key="4">
    <source>
        <dbReference type="Proteomes" id="UP001199469"/>
    </source>
</evidence>
<dbReference type="RefSeq" id="WP_230737287.1">
    <property type="nucleotide sequence ID" value="NZ_JAJNDB010000004.1"/>
</dbReference>
<evidence type="ECO:0000256" key="2">
    <source>
        <dbReference type="SAM" id="SignalP"/>
    </source>
</evidence>
<evidence type="ECO:0008006" key="5">
    <source>
        <dbReference type="Google" id="ProtNLM"/>
    </source>
</evidence>
<keyword evidence="4" id="KW-1185">Reference proteome</keyword>
<comment type="caution">
    <text evidence="3">The sequence shown here is derived from an EMBL/GenBank/DDBJ whole genome shotgun (WGS) entry which is preliminary data.</text>
</comment>
<feature type="chain" id="PRO_5046623338" description="Transglycosylase SLT domain-containing protein" evidence="2">
    <location>
        <begin position="26"/>
        <end position="291"/>
    </location>
</feature>
<keyword evidence="2" id="KW-0732">Signal</keyword>